<proteinExistence type="predicted"/>
<dbReference type="SUPFAM" id="SSF51984">
    <property type="entry name" value="MurCD N-terminal domain"/>
    <property type="match status" value="1"/>
</dbReference>
<dbReference type="GO" id="GO:0008360">
    <property type="term" value="P:regulation of cell shape"/>
    <property type="evidence" value="ECO:0007669"/>
    <property type="project" value="InterPro"/>
</dbReference>
<dbReference type="GO" id="GO:0005524">
    <property type="term" value="F:ATP binding"/>
    <property type="evidence" value="ECO:0007669"/>
    <property type="project" value="UniProtKB-KW"/>
</dbReference>
<evidence type="ECO:0000256" key="1">
    <source>
        <dbReference type="ARBA" id="ARBA00022598"/>
    </source>
</evidence>
<keyword evidence="2" id="KW-0547">Nucleotide-binding</keyword>
<dbReference type="GO" id="GO:0051301">
    <property type="term" value="P:cell division"/>
    <property type="evidence" value="ECO:0007669"/>
    <property type="project" value="InterPro"/>
</dbReference>
<accession>X0SSP9</accession>
<dbReference type="InterPro" id="IPR036565">
    <property type="entry name" value="Mur-like_cat_sf"/>
</dbReference>
<evidence type="ECO:0000313" key="5">
    <source>
        <dbReference type="EMBL" id="GAF83989.1"/>
    </source>
</evidence>
<reference evidence="5" key="1">
    <citation type="journal article" date="2014" name="Front. Microbiol.">
        <title>High frequency of phylogenetically diverse reductive dehalogenase-homologous genes in deep subseafloor sedimentary metagenomes.</title>
        <authorList>
            <person name="Kawai M."/>
            <person name="Futagami T."/>
            <person name="Toyoda A."/>
            <person name="Takaki Y."/>
            <person name="Nishi S."/>
            <person name="Hori S."/>
            <person name="Arai W."/>
            <person name="Tsubouchi T."/>
            <person name="Morono Y."/>
            <person name="Uchiyama I."/>
            <person name="Ito T."/>
            <person name="Fujiyama A."/>
            <person name="Inagaki F."/>
            <person name="Takami H."/>
        </authorList>
    </citation>
    <scope>NUCLEOTIDE SEQUENCE</scope>
    <source>
        <strain evidence="5">Expedition CK06-06</strain>
    </source>
</reference>
<dbReference type="PANTHER" id="PTHR43692">
    <property type="entry name" value="UDP-N-ACETYLMURAMOYLALANINE--D-GLUTAMATE LIGASE"/>
    <property type="match status" value="1"/>
</dbReference>
<keyword evidence="3" id="KW-0067">ATP-binding</keyword>
<dbReference type="InterPro" id="IPR013221">
    <property type="entry name" value="Mur_ligase_cen"/>
</dbReference>
<evidence type="ECO:0000259" key="4">
    <source>
        <dbReference type="Pfam" id="PF08245"/>
    </source>
</evidence>
<dbReference type="SUPFAM" id="SSF53623">
    <property type="entry name" value="MurD-like peptide ligases, catalytic domain"/>
    <property type="match status" value="1"/>
</dbReference>
<dbReference type="AlphaFoldDB" id="X0SSP9"/>
<gene>
    <name evidence="5" type="ORF">S01H1_06858</name>
</gene>
<organism evidence="5">
    <name type="scientific">marine sediment metagenome</name>
    <dbReference type="NCBI Taxonomy" id="412755"/>
    <lineage>
        <taxon>unclassified sequences</taxon>
        <taxon>metagenomes</taxon>
        <taxon>ecological metagenomes</taxon>
    </lineage>
</organism>
<name>X0SSP9_9ZZZZ</name>
<dbReference type="Gene3D" id="3.40.50.720">
    <property type="entry name" value="NAD(P)-binding Rossmann-like Domain"/>
    <property type="match status" value="1"/>
</dbReference>
<protein>
    <recommendedName>
        <fullName evidence="4">Mur ligase central domain-containing protein</fullName>
    </recommendedName>
</protein>
<dbReference type="InterPro" id="IPR005762">
    <property type="entry name" value="MurD"/>
</dbReference>
<dbReference type="EMBL" id="BARS01003537">
    <property type="protein sequence ID" value="GAF83989.1"/>
    <property type="molecule type" value="Genomic_DNA"/>
</dbReference>
<dbReference type="Gene3D" id="3.40.1190.10">
    <property type="entry name" value="Mur-like, catalytic domain"/>
    <property type="match status" value="1"/>
</dbReference>
<evidence type="ECO:0000256" key="3">
    <source>
        <dbReference type="ARBA" id="ARBA00022840"/>
    </source>
</evidence>
<evidence type="ECO:0000256" key="2">
    <source>
        <dbReference type="ARBA" id="ARBA00022741"/>
    </source>
</evidence>
<comment type="caution">
    <text evidence="5">The sequence shown here is derived from an EMBL/GenBank/DDBJ whole genome shotgun (WGS) entry which is preliminary data.</text>
</comment>
<dbReference type="Pfam" id="PF21799">
    <property type="entry name" value="MurD-like_N"/>
    <property type="match status" value="1"/>
</dbReference>
<dbReference type="PANTHER" id="PTHR43692:SF1">
    <property type="entry name" value="UDP-N-ACETYLMURAMOYLALANINE--D-GLUTAMATE LIGASE"/>
    <property type="match status" value="1"/>
</dbReference>
<keyword evidence="1" id="KW-0436">Ligase</keyword>
<feature type="domain" description="Mur ligase central" evidence="4">
    <location>
        <begin position="121"/>
        <end position="229"/>
    </location>
</feature>
<dbReference type="GO" id="GO:0005737">
    <property type="term" value="C:cytoplasm"/>
    <property type="evidence" value="ECO:0007669"/>
    <property type="project" value="InterPro"/>
</dbReference>
<dbReference type="GO" id="GO:0008764">
    <property type="term" value="F:UDP-N-acetylmuramoylalanine-D-glutamate ligase activity"/>
    <property type="evidence" value="ECO:0007669"/>
    <property type="project" value="InterPro"/>
</dbReference>
<feature type="non-terminal residue" evidence="5">
    <location>
        <position position="229"/>
    </location>
</feature>
<sequence>MNLDHLVDLDFADKRVTVVGLGLEGVDTVRYLASRGAEVTVSDAKPRERLADRVQQVANLSVRFSLGGNDPRAVTNADAVFVSQGVPLDLPGLDEARRQGVPVWSMLTLFMELCPGPIVGITGSSGKTTTTTLLGEMFRADEKPVFVGGNIGVGLLDHLSDIRAYTWVVLEISHTQLQMATRSPHVACLLNVTPNHLDRFPWEQYRDLKRNVYRFQMPEDVAVFSYDDP</sequence>
<dbReference type="Pfam" id="PF08245">
    <property type="entry name" value="Mur_ligase_M"/>
    <property type="match status" value="1"/>
</dbReference>